<protein>
    <submittedName>
        <fullName evidence="1">Uncharacterized protein</fullName>
    </submittedName>
</protein>
<name>A0ABW0M3L4_9BURK</name>
<organism evidence="1 2">
    <name type="scientific">Paraherbaspirillum soli</name>
    <dbReference type="NCBI Taxonomy" id="631222"/>
    <lineage>
        <taxon>Bacteria</taxon>
        <taxon>Pseudomonadati</taxon>
        <taxon>Pseudomonadota</taxon>
        <taxon>Betaproteobacteria</taxon>
        <taxon>Burkholderiales</taxon>
        <taxon>Oxalobacteraceae</taxon>
        <taxon>Paraherbaspirillum</taxon>
    </lineage>
</organism>
<dbReference type="EMBL" id="JBHSMT010000005">
    <property type="protein sequence ID" value="MFC5472740.1"/>
    <property type="molecule type" value="Genomic_DNA"/>
</dbReference>
<keyword evidence="2" id="KW-1185">Reference proteome</keyword>
<dbReference type="RefSeq" id="WP_378994455.1">
    <property type="nucleotide sequence ID" value="NZ_JBHSMT010000005.1"/>
</dbReference>
<evidence type="ECO:0000313" key="1">
    <source>
        <dbReference type="EMBL" id="MFC5472740.1"/>
    </source>
</evidence>
<dbReference type="Proteomes" id="UP001596045">
    <property type="component" value="Unassembled WGS sequence"/>
</dbReference>
<evidence type="ECO:0000313" key="2">
    <source>
        <dbReference type="Proteomes" id="UP001596045"/>
    </source>
</evidence>
<accession>A0ABW0M3L4</accession>
<proteinExistence type="predicted"/>
<sequence length="48" mass="5145">MTGEVNGGVITAGQVIGLINGISTCVDLIVRMVVDGRVHLARTQRYFN</sequence>
<gene>
    <name evidence="1" type="ORF">ACFPM8_02095</name>
</gene>
<comment type="caution">
    <text evidence="1">The sequence shown here is derived from an EMBL/GenBank/DDBJ whole genome shotgun (WGS) entry which is preliminary data.</text>
</comment>
<reference evidence="2" key="1">
    <citation type="journal article" date="2019" name="Int. J. Syst. Evol. Microbiol.">
        <title>The Global Catalogue of Microorganisms (GCM) 10K type strain sequencing project: providing services to taxonomists for standard genome sequencing and annotation.</title>
        <authorList>
            <consortium name="The Broad Institute Genomics Platform"/>
            <consortium name="The Broad Institute Genome Sequencing Center for Infectious Disease"/>
            <person name="Wu L."/>
            <person name="Ma J."/>
        </authorList>
    </citation>
    <scope>NUCLEOTIDE SEQUENCE [LARGE SCALE GENOMIC DNA]</scope>
    <source>
        <strain evidence="2">JCM 17066</strain>
    </source>
</reference>